<keyword evidence="1" id="KW-0472">Membrane</keyword>
<feature type="transmembrane region" description="Helical" evidence="1">
    <location>
        <begin position="37"/>
        <end position="65"/>
    </location>
</feature>
<comment type="caution">
    <text evidence="2">The sequence shown here is derived from an EMBL/GenBank/DDBJ whole genome shotgun (WGS) entry which is preliminary data.</text>
</comment>
<dbReference type="EMBL" id="JAVRBK010000002">
    <property type="protein sequence ID" value="KAK5649106.1"/>
    <property type="molecule type" value="Genomic_DNA"/>
</dbReference>
<keyword evidence="1" id="KW-0812">Transmembrane</keyword>
<evidence type="ECO:0000256" key="1">
    <source>
        <dbReference type="SAM" id="Phobius"/>
    </source>
</evidence>
<proteinExistence type="predicted"/>
<name>A0AAN7VQP7_9COLE</name>
<reference evidence="2 3" key="1">
    <citation type="journal article" date="2024" name="Insects">
        <title>An Improved Chromosome-Level Genome Assembly of the Firefly Pyrocoelia pectoralis.</title>
        <authorList>
            <person name="Fu X."/>
            <person name="Meyer-Rochow V.B."/>
            <person name="Ballantyne L."/>
            <person name="Zhu X."/>
        </authorList>
    </citation>
    <scope>NUCLEOTIDE SEQUENCE [LARGE SCALE GENOMIC DNA]</scope>
    <source>
        <strain evidence="2">XCY_ONT2</strain>
    </source>
</reference>
<keyword evidence="1" id="KW-1133">Transmembrane helix</keyword>
<protein>
    <submittedName>
        <fullName evidence="2">Uncharacterized protein</fullName>
    </submittedName>
</protein>
<organism evidence="2 3">
    <name type="scientific">Pyrocoelia pectoralis</name>
    <dbReference type="NCBI Taxonomy" id="417401"/>
    <lineage>
        <taxon>Eukaryota</taxon>
        <taxon>Metazoa</taxon>
        <taxon>Ecdysozoa</taxon>
        <taxon>Arthropoda</taxon>
        <taxon>Hexapoda</taxon>
        <taxon>Insecta</taxon>
        <taxon>Pterygota</taxon>
        <taxon>Neoptera</taxon>
        <taxon>Endopterygota</taxon>
        <taxon>Coleoptera</taxon>
        <taxon>Polyphaga</taxon>
        <taxon>Elateriformia</taxon>
        <taxon>Elateroidea</taxon>
        <taxon>Lampyridae</taxon>
        <taxon>Lampyrinae</taxon>
        <taxon>Pyrocoelia</taxon>
    </lineage>
</organism>
<gene>
    <name evidence="2" type="ORF">RI129_003998</name>
</gene>
<dbReference type="Proteomes" id="UP001329430">
    <property type="component" value="Chromosome 2"/>
</dbReference>
<dbReference type="AlphaFoldDB" id="A0AAN7VQP7"/>
<sequence length="137" mass="16222">KRLRQNISATFTVISVIDNSEQKWFAGHTRRYNSEALLVAACLMFVWQIWLTFAMLLLVLYVGNLKTLDFSINLLLWMATQKNRQYLKAFDILNFLVTFFIGTRIMTCNGWSLEQGIFDYLLPQLLYTRRLFNFFVD</sequence>
<evidence type="ECO:0000313" key="2">
    <source>
        <dbReference type="EMBL" id="KAK5649106.1"/>
    </source>
</evidence>
<evidence type="ECO:0000313" key="3">
    <source>
        <dbReference type="Proteomes" id="UP001329430"/>
    </source>
</evidence>
<accession>A0AAN7VQP7</accession>
<keyword evidence="3" id="KW-1185">Reference proteome</keyword>
<feature type="non-terminal residue" evidence="2">
    <location>
        <position position="1"/>
    </location>
</feature>